<dbReference type="Proteomes" id="UP000789405">
    <property type="component" value="Unassembled WGS sequence"/>
</dbReference>
<comment type="caution">
    <text evidence="2">The sequence shown here is derived from an EMBL/GenBank/DDBJ whole genome shotgun (WGS) entry which is preliminary data.</text>
</comment>
<name>A0A9N9DVC4_9GLOM</name>
<organism evidence="2 3">
    <name type="scientific">Dentiscutata erythropus</name>
    <dbReference type="NCBI Taxonomy" id="1348616"/>
    <lineage>
        <taxon>Eukaryota</taxon>
        <taxon>Fungi</taxon>
        <taxon>Fungi incertae sedis</taxon>
        <taxon>Mucoromycota</taxon>
        <taxon>Glomeromycotina</taxon>
        <taxon>Glomeromycetes</taxon>
        <taxon>Diversisporales</taxon>
        <taxon>Gigasporaceae</taxon>
        <taxon>Dentiscutata</taxon>
    </lineage>
</organism>
<protein>
    <submittedName>
        <fullName evidence="2">1455_t:CDS:1</fullName>
    </submittedName>
</protein>
<sequence>MENPPMNPLKNELGEMKTKENEEPEPISRPGSSMQTSLDLDDLDELFGVI</sequence>
<gene>
    <name evidence="2" type="ORF">DERYTH_LOCUS10089</name>
</gene>
<dbReference type="EMBL" id="CAJVPY010005730">
    <property type="protein sequence ID" value="CAG8649180.1"/>
    <property type="molecule type" value="Genomic_DNA"/>
</dbReference>
<dbReference type="AlphaFoldDB" id="A0A9N9DVC4"/>
<accession>A0A9N9DVC4</accession>
<feature type="compositionally biased region" description="Acidic residues" evidence="1">
    <location>
        <begin position="39"/>
        <end position="50"/>
    </location>
</feature>
<evidence type="ECO:0000256" key="1">
    <source>
        <dbReference type="SAM" id="MobiDB-lite"/>
    </source>
</evidence>
<feature type="compositionally biased region" description="Basic and acidic residues" evidence="1">
    <location>
        <begin position="12"/>
        <end position="21"/>
    </location>
</feature>
<evidence type="ECO:0000313" key="3">
    <source>
        <dbReference type="Proteomes" id="UP000789405"/>
    </source>
</evidence>
<feature type="region of interest" description="Disordered" evidence="1">
    <location>
        <begin position="1"/>
        <end position="50"/>
    </location>
</feature>
<proteinExistence type="predicted"/>
<evidence type="ECO:0000313" key="2">
    <source>
        <dbReference type="EMBL" id="CAG8649180.1"/>
    </source>
</evidence>
<reference evidence="2" key="1">
    <citation type="submission" date="2021-06" db="EMBL/GenBank/DDBJ databases">
        <authorList>
            <person name="Kallberg Y."/>
            <person name="Tangrot J."/>
            <person name="Rosling A."/>
        </authorList>
    </citation>
    <scope>NUCLEOTIDE SEQUENCE</scope>
    <source>
        <strain evidence="2">MA453B</strain>
    </source>
</reference>
<keyword evidence="3" id="KW-1185">Reference proteome</keyword>